<evidence type="ECO:0000313" key="1">
    <source>
        <dbReference type="EMBL" id="AXI29499.1"/>
    </source>
</evidence>
<dbReference type="RefSeq" id="WP_114895511.1">
    <property type="nucleotide sequence ID" value="NZ_CP022674.1"/>
</dbReference>
<reference evidence="1 2" key="1">
    <citation type="submission" date="2017-07" db="EMBL/GenBank/DDBJ databases">
        <title>Isolation and development of strain Bacillus megaterium SR7 for enhanced growth and metabolite production under supercritical carbon dioxide.</title>
        <authorList>
            <person name="Freedman A.J.E."/>
            <person name="Peet K.C."/>
            <person name="Boock J.T."/>
            <person name="Penn K."/>
            <person name="Prather K.L.J."/>
            <person name="Thompson J.R."/>
        </authorList>
    </citation>
    <scope>NUCLEOTIDE SEQUENCE [LARGE SCALE GENOMIC DNA]</scope>
    <source>
        <strain evidence="1 2">SR7</strain>
    </source>
</reference>
<evidence type="ECO:0008006" key="3">
    <source>
        <dbReference type="Google" id="ProtNLM"/>
    </source>
</evidence>
<sequence length="103" mass="11788">MEYTIKFCPCNFEEELYDAKEKLQQIPNVEIIEEKCLLYCGQCLVQPFALVNGKNIVSDSVNDLLADILQHLEGTQINCSKTKLQVNCEECGSCNFHKEQVLR</sequence>
<gene>
    <name evidence="1" type="ORF">CIB87_10945</name>
</gene>
<evidence type="ECO:0000313" key="2">
    <source>
        <dbReference type="Proteomes" id="UP000253834"/>
    </source>
</evidence>
<dbReference type="Pfam" id="PF07293">
    <property type="entry name" value="DUF1450"/>
    <property type="match status" value="1"/>
</dbReference>
<dbReference type="InterPro" id="IPR009910">
    <property type="entry name" value="DUF1450"/>
</dbReference>
<dbReference type="EMBL" id="CP022674">
    <property type="protein sequence ID" value="AXI29499.1"/>
    <property type="molecule type" value="Genomic_DNA"/>
</dbReference>
<organism evidence="1 2">
    <name type="scientific">Priestia megaterium</name>
    <name type="common">Bacillus megaterium</name>
    <dbReference type="NCBI Taxonomy" id="1404"/>
    <lineage>
        <taxon>Bacteria</taxon>
        <taxon>Bacillati</taxon>
        <taxon>Bacillota</taxon>
        <taxon>Bacilli</taxon>
        <taxon>Bacillales</taxon>
        <taxon>Bacillaceae</taxon>
        <taxon>Priestia</taxon>
    </lineage>
</organism>
<dbReference type="Proteomes" id="UP000253834">
    <property type="component" value="Chromosome"/>
</dbReference>
<proteinExistence type="predicted"/>
<protein>
    <recommendedName>
        <fullName evidence="3">DUF1450 domain-containing protein</fullName>
    </recommendedName>
</protein>
<name>A0AA86I3A0_PRIMG</name>
<dbReference type="AlphaFoldDB" id="A0AA86I3A0"/>
<accession>A0AA86I3A0</accession>